<keyword evidence="1" id="KW-0285">Flavoprotein</keyword>
<keyword evidence="2" id="KW-0274">FAD</keyword>
<evidence type="ECO:0000256" key="3">
    <source>
        <dbReference type="ARBA" id="ARBA00023002"/>
    </source>
</evidence>
<comment type="caution">
    <text evidence="4">The sequence shown here is derived from an EMBL/GenBank/DDBJ whole genome shotgun (WGS) entry which is preliminary data.</text>
</comment>
<dbReference type="PANTHER" id="PTHR46720">
    <property type="entry name" value="HYDROXYLASE, PUTATIVE (AFU_ORTHOLOGUE AFUA_3G01460)-RELATED"/>
    <property type="match status" value="1"/>
</dbReference>
<evidence type="ECO:0000256" key="2">
    <source>
        <dbReference type="ARBA" id="ARBA00022827"/>
    </source>
</evidence>
<dbReference type="OMA" id="GWHVLIF"/>
<feature type="non-terminal residue" evidence="4">
    <location>
        <position position="1"/>
    </location>
</feature>
<protein>
    <recommendedName>
        <fullName evidence="6">FAD-binding domain-containing protein</fullName>
    </recommendedName>
</protein>
<name>A0A3E2GU75_SCYLI</name>
<keyword evidence="3" id="KW-0560">Oxidoreductase</keyword>
<organism evidence="4 5">
    <name type="scientific">Scytalidium lignicola</name>
    <name type="common">Hyphomycete</name>
    <dbReference type="NCBI Taxonomy" id="5539"/>
    <lineage>
        <taxon>Eukaryota</taxon>
        <taxon>Fungi</taxon>
        <taxon>Dikarya</taxon>
        <taxon>Ascomycota</taxon>
        <taxon>Pezizomycotina</taxon>
        <taxon>Leotiomycetes</taxon>
        <taxon>Leotiomycetes incertae sedis</taxon>
        <taxon>Scytalidium</taxon>
    </lineage>
</organism>
<evidence type="ECO:0008006" key="6">
    <source>
        <dbReference type="Google" id="ProtNLM"/>
    </source>
</evidence>
<dbReference type="AlphaFoldDB" id="A0A3E2GU75"/>
<dbReference type="GO" id="GO:0016491">
    <property type="term" value="F:oxidoreductase activity"/>
    <property type="evidence" value="ECO:0007669"/>
    <property type="project" value="UniProtKB-KW"/>
</dbReference>
<dbReference type="PANTHER" id="PTHR46720:SF3">
    <property type="entry name" value="FAD-BINDING DOMAIN-CONTAINING PROTEIN-RELATED"/>
    <property type="match status" value="1"/>
</dbReference>
<keyword evidence="5" id="KW-1185">Reference proteome</keyword>
<gene>
    <name evidence="4" type="ORF">B7463_g11610</name>
</gene>
<reference evidence="4 5" key="1">
    <citation type="submission" date="2018-05" db="EMBL/GenBank/DDBJ databases">
        <title>Draft genome sequence of Scytalidium lignicola DSM 105466, a ubiquitous saprotrophic fungus.</title>
        <authorList>
            <person name="Buettner E."/>
            <person name="Gebauer A.M."/>
            <person name="Hofrichter M."/>
            <person name="Liers C."/>
            <person name="Kellner H."/>
        </authorList>
    </citation>
    <scope>NUCLEOTIDE SEQUENCE [LARGE SCALE GENOMIC DNA]</scope>
    <source>
        <strain evidence="4 5">DSM 105466</strain>
    </source>
</reference>
<dbReference type="PRINTS" id="PR00420">
    <property type="entry name" value="RNGMNOXGNASE"/>
</dbReference>
<dbReference type="SUPFAM" id="SSF54373">
    <property type="entry name" value="FAD-linked reductases, C-terminal domain"/>
    <property type="match status" value="1"/>
</dbReference>
<accession>A0A3E2GU75</accession>
<evidence type="ECO:0000313" key="5">
    <source>
        <dbReference type="Proteomes" id="UP000258309"/>
    </source>
</evidence>
<dbReference type="EMBL" id="NCSJ02000409">
    <property type="protein sequence ID" value="RFU24724.1"/>
    <property type="molecule type" value="Genomic_DNA"/>
</dbReference>
<dbReference type="Gene3D" id="3.50.50.60">
    <property type="entry name" value="FAD/NAD(P)-binding domain"/>
    <property type="match status" value="1"/>
</dbReference>
<proteinExistence type="predicted"/>
<dbReference type="InterPro" id="IPR051104">
    <property type="entry name" value="FAD_monoxygenase"/>
</dbReference>
<dbReference type="GO" id="GO:0044550">
    <property type="term" value="P:secondary metabolite biosynthetic process"/>
    <property type="evidence" value="ECO:0007669"/>
    <property type="project" value="TreeGrafter"/>
</dbReference>
<dbReference type="SUPFAM" id="SSF51905">
    <property type="entry name" value="FAD/NAD(P)-binding domain"/>
    <property type="match status" value="1"/>
</dbReference>
<feature type="non-terminal residue" evidence="4">
    <location>
        <position position="415"/>
    </location>
</feature>
<evidence type="ECO:0000256" key="1">
    <source>
        <dbReference type="ARBA" id="ARBA00022630"/>
    </source>
</evidence>
<dbReference type="Proteomes" id="UP000258309">
    <property type="component" value="Unassembled WGS sequence"/>
</dbReference>
<dbReference type="OrthoDB" id="4215871at2759"/>
<sequence>MSETEKFRIAIIGSGPIGKLLISSVASHPRVAYSIYEQDTLPLRPSFGYGVGPQTLISTLRLNPVLGKELLRQCITGPVWMNFHHGGIEDKALPTIEVPEGQLYGRIGREELLDLLDSFRPKDCEPIQYGKTLKSVTKVSGELKLEFADGAEERANALWGCDGMNSLCRKLIQGPEHKSAKYSGMVVFRGKVPYQKVSEAVGERFATETYMFIGVKGWHVLIFPIAGGKFVNIAAFAEEAIHKKRGRTYKTSTEELLTYFSGSNATVQSLLRILNDQPDGCVCLELMAMEKLGKFYNEDLCMTSFGDAANGMLPHIAGSMSTGFIGTTTFLHDELNPRFQALSPSASNDEIAKTLMEASASYQAKHQPLAQKLADYSVEQGSVFAGGVLDVDKLSMRSRFLWQAAGLQTLELLVE</sequence>
<dbReference type="InterPro" id="IPR036188">
    <property type="entry name" value="FAD/NAD-bd_sf"/>
</dbReference>
<evidence type="ECO:0000313" key="4">
    <source>
        <dbReference type="EMBL" id="RFU24724.1"/>
    </source>
</evidence>